<dbReference type="EMBL" id="PIPV01000003">
    <property type="protein sequence ID" value="RUO57080.1"/>
    <property type="molecule type" value="Genomic_DNA"/>
</dbReference>
<feature type="coiled-coil region" evidence="2">
    <location>
        <begin position="4"/>
        <end position="45"/>
    </location>
</feature>
<dbReference type="Proteomes" id="UP000287330">
    <property type="component" value="Unassembled WGS sequence"/>
</dbReference>
<keyword evidence="5" id="KW-1185">Reference proteome</keyword>
<dbReference type="InterPro" id="IPR007236">
    <property type="entry name" value="SlyX"/>
</dbReference>
<name>A0A432Y7X9_9GAMM</name>
<evidence type="ECO:0000313" key="4">
    <source>
        <dbReference type="EMBL" id="RUO57080.1"/>
    </source>
</evidence>
<dbReference type="Gene3D" id="1.20.5.300">
    <property type="match status" value="1"/>
</dbReference>
<dbReference type="PANTHER" id="PTHR36508">
    <property type="entry name" value="PROTEIN SLYX"/>
    <property type="match status" value="1"/>
</dbReference>
<dbReference type="SUPFAM" id="SSF57997">
    <property type="entry name" value="Tropomyosin"/>
    <property type="match status" value="1"/>
</dbReference>
<dbReference type="HAMAP" id="MF_00715">
    <property type="entry name" value="SlyX"/>
    <property type="match status" value="1"/>
</dbReference>
<dbReference type="Pfam" id="PF04102">
    <property type="entry name" value="SlyX"/>
    <property type="match status" value="1"/>
</dbReference>
<dbReference type="PANTHER" id="PTHR36508:SF1">
    <property type="entry name" value="PROTEIN SLYX"/>
    <property type="match status" value="1"/>
</dbReference>
<evidence type="ECO:0000256" key="2">
    <source>
        <dbReference type="SAM" id="Coils"/>
    </source>
</evidence>
<feature type="region of interest" description="Disordered" evidence="3">
    <location>
        <begin position="53"/>
        <end position="76"/>
    </location>
</feature>
<reference evidence="5" key="1">
    <citation type="journal article" date="2018" name="Front. Microbiol.">
        <title>Genome-Based Analysis Reveals the Taxonomy and Diversity of the Family Idiomarinaceae.</title>
        <authorList>
            <person name="Liu Y."/>
            <person name="Lai Q."/>
            <person name="Shao Z."/>
        </authorList>
    </citation>
    <scope>NUCLEOTIDE SEQUENCE [LARGE SCALE GENOMIC DNA]</scope>
    <source>
        <strain evidence="5">F23</strain>
    </source>
</reference>
<keyword evidence="2" id="KW-0175">Coiled coil</keyword>
<dbReference type="AlphaFoldDB" id="A0A432Y7X9"/>
<dbReference type="OrthoDB" id="5771733at2"/>
<accession>A0A432Y7X9</accession>
<dbReference type="RefSeq" id="WP_110574615.1">
    <property type="nucleotide sequence ID" value="NZ_PIPV01000003.1"/>
</dbReference>
<evidence type="ECO:0000256" key="1">
    <source>
        <dbReference type="HAMAP-Rule" id="MF_00715"/>
    </source>
</evidence>
<evidence type="ECO:0000256" key="3">
    <source>
        <dbReference type="SAM" id="MobiDB-lite"/>
    </source>
</evidence>
<gene>
    <name evidence="1" type="primary">slyX</name>
    <name evidence="4" type="ORF">CWE25_05230</name>
</gene>
<proteinExistence type="inferred from homology"/>
<protein>
    <recommendedName>
        <fullName evidence="1">Protein SlyX homolog</fullName>
    </recommendedName>
</protein>
<organism evidence="4 5">
    <name type="scientific">Idiomarina fontislapidosi</name>
    <dbReference type="NCBI Taxonomy" id="263723"/>
    <lineage>
        <taxon>Bacteria</taxon>
        <taxon>Pseudomonadati</taxon>
        <taxon>Pseudomonadota</taxon>
        <taxon>Gammaproteobacteria</taxon>
        <taxon>Alteromonadales</taxon>
        <taxon>Idiomarinaceae</taxon>
        <taxon>Idiomarina</taxon>
    </lineage>
</organism>
<sequence length="76" mass="8858">MKDVEQLQNRIDNLESQLAFQEDIIDSLNQRVTEHNKELAEVARRMKYLGERLRQIQDNQSSPDADPSAEPPPPHY</sequence>
<comment type="caution">
    <text evidence="4">The sequence shown here is derived from an EMBL/GenBank/DDBJ whole genome shotgun (WGS) entry which is preliminary data.</text>
</comment>
<evidence type="ECO:0000313" key="5">
    <source>
        <dbReference type="Proteomes" id="UP000287330"/>
    </source>
</evidence>
<comment type="similarity">
    <text evidence="1">Belongs to the SlyX family.</text>
</comment>